<keyword evidence="2" id="KW-1185">Reference proteome</keyword>
<sequence length="686" mass="77733">MSRIVSLEFGANMHDVCGPEFELMFNGSHTSLHNAHLMFHFSSFPNTMHAVPLHHNPYNMGSVHTEWSLSSSINIDQSEIPCGAGYIIAVVEDMTNGMTYEAAQRGVRVCDFSDIDVELEVEMVQLNHTITLTAGSGTLMEQMQHQGAAVHRIMVRNNGYRRVNNVTIENPHVVSIYLRRHGTPETHTPMCSVPSYTLDDAMLGGMMFMDGIEPHHAHEAEEDKDMPISVNFNEGISICGDAELVMMLDPLGMMNDSNPCNNFARLSVYVDCSHLMAKDFCMVVSNTMKSGWEANMIFQDKHSHEIKMYHYQAMDSYWQGRDTHNNDNHIEQVGLAKFVLLKKKLSMLYMRHNRGKFPCETVIPMMKRRMKMERIMDSSDYTLDSTRMSTMQNLKTRLMNMNPMANNDDLRSEIEMFGNDTFGILNDVTRSQVQGMAMGMQMAMGLKYGIGIAQMYGQPIPHNMTRTILGPALEGIGKIIKETMGQTKMMKGYIMSSLVYHAASTLMMIHTGLFHLPMDVGENLENMLYNIIDFPETILNDTTEDCDNSHAKQTAMYLWYLSLGHNWEKSSHVDQSICNDLMIPSYMAHGGAMVLAKDIYDEVAEDIYREMPKRCRPHLYMPEDNPPVIWKVKDGRVLMGIYSPLGDVVTWKVTAVCRCDGCPADTYDMNTSSYNYGHEMTTNYGG</sequence>
<dbReference type="OrthoDB" id="6072774at2759"/>
<dbReference type="AlphaFoldDB" id="A0A6J8A3X6"/>
<gene>
    <name evidence="1" type="ORF">MCOR_3024</name>
</gene>
<dbReference type="Proteomes" id="UP000507470">
    <property type="component" value="Unassembled WGS sequence"/>
</dbReference>
<organism evidence="1 2">
    <name type="scientific">Mytilus coruscus</name>
    <name type="common">Sea mussel</name>
    <dbReference type="NCBI Taxonomy" id="42192"/>
    <lineage>
        <taxon>Eukaryota</taxon>
        <taxon>Metazoa</taxon>
        <taxon>Spiralia</taxon>
        <taxon>Lophotrochozoa</taxon>
        <taxon>Mollusca</taxon>
        <taxon>Bivalvia</taxon>
        <taxon>Autobranchia</taxon>
        <taxon>Pteriomorphia</taxon>
        <taxon>Mytilida</taxon>
        <taxon>Mytiloidea</taxon>
        <taxon>Mytilidae</taxon>
        <taxon>Mytilinae</taxon>
        <taxon>Mytilus</taxon>
    </lineage>
</organism>
<evidence type="ECO:0000313" key="2">
    <source>
        <dbReference type="Proteomes" id="UP000507470"/>
    </source>
</evidence>
<protein>
    <submittedName>
        <fullName evidence="1">Uncharacterized protein</fullName>
    </submittedName>
</protein>
<accession>A0A6J8A3X6</accession>
<name>A0A6J8A3X6_MYTCO</name>
<dbReference type="EMBL" id="CACVKT020000569">
    <property type="protein sequence ID" value="CAC5360606.1"/>
    <property type="molecule type" value="Genomic_DNA"/>
</dbReference>
<evidence type="ECO:0000313" key="1">
    <source>
        <dbReference type="EMBL" id="CAC5360606.1"/>
    </source>
</evidence>
<proteinExistence type="predicted"/>
<reference evidence="1 2" key="1">
    <citation type="submission" date="2020-06" db="EMBL/GenBank/DDBJ databases">
        <authorList>
            <person name="Li R."/>
            <person name="Bekaert M."/>
        </authorList>
    </citation>
    <scope>NUCLEOTIDE SEQUENCE [LARGE SCALE GENOMIC DNA]</scope>
    <source>
        <strain evidence="2">wild</strain>
    </source>
</reference>